<name>A0A0F9BK76_9ZZZZ</name>
<reference evidence="2" key="1">
    <citation type="journal article" date="2015" name="Nature">
        <title>Complex archaea that bridge the gap between prokaryotes and eukaryotes.</title>
        <authorList>
            <person name="Spang A."/>
            <person name="Saw J.H."/>
            <person name="Jorgensen S.L."/>
            <person name="Zaremba-Niedzwiedzka K."/>
            <person name="Martijn J."/>
            <person name="Lind A.E."/>
            <person name="van Eijk R."/>
            <person name="Schleper C."/>
            <person name="Guy L."/>
            <person name="Ettema T.J."/>
        </authorList>
    </citation>
    <scope>NUCLEOTIDE SEQUENCE</scope>
</reference>
<proteinExistence type="predicted"/>
<comment type="caution">
    <text evidence="2">The sequence shown here is derived from an EMBL/GenBank/DDBJ whole genome shotgun (WGS) entry which is preliminary data.</text>
</comment>
<sequence length="59" mass="6075">MVEGGEDQRSAAITDVSSGDMDGSDTVNEVTLETALNAHETAINSIILALEKAGIIADN</sequence>
<gene>
    <name evidence="2" type="ORF">LCGC14_2436830</name>
</gene>
<accession>A0A0F9BK76</accession>
<dbReference type="AlphaFoldDB" id="A0A0F9BK76"/>
<feature type="region of interest" description="Disordered" evidence="1">
    <location>
        <begin position="1"/>
        <end position="25"/>
    </location>
</feature>
<dbReference type="EMBL" id="LAZR01037405">
    <property type="protein sequence ID" value="KKL22299.1"/>
    <property type="molecule type" value="Genomic_DNA"/>
</dbReference>
<evidence type="ECO:0000256" key="1">
    <source>
        <dbReference type="SAM" id="MobiDB-lite"/>
    </source>
</evidence>
<protein>
    <submittedName>
        <fullName evidence="2">Uncharacterized protein</fullName>
    </submittedName>
</protein>
<organism evidence="2">
    <name type="scientific">marine sediment metagenome</name>
    <dbReference type="NCBI Taxonomy" id="412755"/>
    <lineage>
        <taxon>unclassified sequences</taxon>
        <taxon>metagenomes</taxon>
        <taxon>ecological metagenomes</taxon>
    </lineage>
</organism>
<evidence type="ECO:0000313" key="2">
    <source>
        <dbReference type="EMBL" id="KKL22299.1"/>
    </source>
</evidence>